<reference evidence="7 8" key="1">
    <citation type="submission" date="2020-08" db="EMBL/GenBank/DDBJ databases">
        <title>Sequencing the genomes of 1000 actinobacteria strains.</title>
        <authorList>
            <person name="Klenk H.-P."/>
        </authorList>
    </citation>
    <scope>NUCLEOTIDE SEQUENCE [LARGE SCALE GENOMIC DNA]</scope>
    <source>
        <strain evidence="7 8">DSM 105369</strain>
    </source>
</reference>
<dbReference type="PROSITE" id="PS51257">
    <property type="entry name" value="PROKAR_LIPOPROTEIN"/>
    <property type="match status" value="1"/>
</dbReference>
<evidence type="ECO:0000256" key="6">
    <source>
        <dbReference type="SAM" id="SignalP"/>
    </source>
</evidence>
<dbReference type="InterPro" id="IPR006127">
    <property type="entry name" value="ZnuA-like"/>
</dbReference>
<dbReference type="EMBL" id="JACHVQ010000001">
    <property type="protein sequence ID" value="MBB2891703.1"/>
    <property type="molecule type" value="Genomic_DNA"/>
</dbReference>
<dbReference type="PANTHER" id="PTHR42953:SF1">
    <property type="entry name" value="METAL-BINDING PROTEIN HI_0362-RELATED"/>
    <property type="match status" value="1"/>
</dbReference>
<dbReference type="Pfam" id="PF01297">
    <property type="entry name" value="ZnuA"/>
    <property type="match status" value="1"/>
</dbReference>
<keyword evidence="8" id="KW-1185">Reference proteome</keyword>
<dbReference type="GO" id="GO:0046872">
    <property type="term" value="F:metal ion binding"/>
    <property type="evidence" value="ECO:0007669"/>
    <property type="project" value="UniProtKB-KW"/>
</dbReference>
<dbReference type="RefSeq" id="WP_183319936.1">
    <property type="nucleotide sequence ID" value="NZ_JACHVQ010000001.1"/>
</dbReference>
<sequence length="300" mass="31554">MRLRWLAVAAAPTLLLAGCGSSSGGAAKSDGRVPVVASTNVYGDIVRQIGGSHVDVTSILSDPNVDPHGYESSVKNAAAVSDAKLVVENGVGYDDFMSKLTGMADAHGQTVITVATVLGVKGADANPHLWYDVPRMPKVAQAIAAALAKLDPTHAAAYTKNATAFTQALRPVEKVLHTIKGRYDGAKIAYTERVAGYLLTDAGLRLGIPASFPQAVEEGDDPSPADTVAFDQALQHHTVRALVYNSQVTDKQTDQLKKQAMDAGVPLVPVTETMPPRSASYQAWQLGQAKNLLAALEKTS</sequence>
<evidence type="ECO:0000256" key="3">
    <source>
        <dbReference type="ARBA" id="ARBA00022723"/>
    </source>
</evidence>
<gene>
    <name evidence="7" type="ORF">FHU39_001687</name>
</gene>
<proteinExistence type="inferred from homology"/>
<organism evidence="7 8">
    <name type="scientific">Flexivirga oryzae</name>
    <dbReference type="NCBI Taxonomy" id="1794944"/>
    <lineage>
        <taxon>Bacteria</taxon>
        <taxon>Bacillati</taxon>
        <taxon>Actinomycetota</taxon>
        <taxon>Actinomycetes</taxon>
        <taxon>Micrococcales</taxon>
        <taxon>Dermacoccaceae</taxon>
        <taxon>Flexivirga</taxon>
    </lineage>
</organism>
<dbReference type="InterPro" id="IPR006128">
    <property type="entry name" value="Lipoprotein_PsaA-like"/>
</dbReference>
<dbReference type="GO" id="GO:0007155">
    <property type="term" value="P:cell adhesion"/>
    <property type="evidence" value="ECO:0007669"/>
    <property type="project" value="InterPro"/>
</dbReference>
<keyword evidence="4 6" id="KW-0732">Signal</keyword>
<dbReference type="Gene3D" id="3.40.50.1980">
    <property type="entry name" value="Nitrogenase molybdenum iron protein domain"/>
    <property type="match status" value="2"/>
</dbReference>
<dbReference type="InterPro" id="IPR050492">
    <property type="entry name" value="Bact_metal-bind_prot9"/>
</dbReference>
<evidence type="ECO:0000256" key="1">
    <source>
        <dbReference type="ARBA" id="ARBA00004196"/>
    </source>
</evidence>
<name>A0A839N6K3_9MICO</name>
<comment type="caution">
    <text evidence="7">The sequence shown here is derived from an EMBL/GenBank/DDBJ whole genome shotgun (WGS) entry which is preliminary data.</text>
</comment>
<evidence type="ECO:0000313" key="7">
    <source>
        <dbReference type="EMBL" id="MBB2891703.1"/>
    </source>
</evidence>
<feature type="chain" id="PRO_5038919193" evidence="6">
    <location>
        <begin position="18"/>
        <end position="300"/>
    </location>
</feature>
<dbReference type="GO" id="GO:0030001">
    <property type="term" value="P:metal ion transport"/>
    <property type="evidence" value="ECO:0007669"/>
    <property type="project" value="InterPro"/>
</dbReference>
<dbReference type="SUPFAM" id="SSF53807">
    <property type="entry name" value="Helical backbone' metal receptor"/>
    <property type="match status" value="1"/>
</dbReference>
<evidence type="ECO:0000256" key="2">
    <source>
        <dbReference type="ARBA" id="ARBA00022448"/>
    </source>
</evidence>
<dbReference type="GO" id="GO:0030313">
    <property type="term" value="C:cell envelope"/>
    <property type="evidence" value="ECO:0007669"/>
    <property type="project" value="UniProtKB-SubCell"/>
</dbReference>
<feature type="signal peptide" evidence="6">
    <location>
        <begin position="1"/>
        <end position="17"/>
    </location>
</feature>
<keyword evidence="2 5" id="KW-0813">Transport</keyword>
<accession>A0A839N6K3</accession>
<comment type="similarity">
    <text evidence="5">Belongs to the bacterial solute-binding protein 9 family.</text>
</comment>
<protein>
    <submittedName>
        <fullName evidence="7">Zinc/manganese transport system substrate-binding protein</fullName>
    </submittedName>
</protein>
<dbReference type="PRINTS" id="PR00690">
    <property type="entry name" value="ADHESNFAMILY"/>
</dbReference>
<evidence type="ECO:0000256" key="5">
    <source>
        <dbReference type="RuleBase" id="RU003512"/>
    </source>
</evidence>
<dbReference type="PANTHER" id="PTHR42953">
    <property type="entry name" value="HIGH-AFFINITY ZINC UPTAKE SYSTEM PROTEIN ZNUA-RELATED"/>
    <property type="match status" value="1"/>
</dbReference>
<dbReference type="AlphaFoldDB" id="A0A839N6K3"/>
<evidence type="ECO:0000256" key="4">
    <source>
        <dbReference type="ARBA" id="ARBA00022729"/>
    </source>
</evidence>
<comment type="subcellular location">
    <subcellularLocation>
        <location evidence="1">Cell envelope</location>
    </subcellularLocation>
</comment>
<evidence type="ECO:0000313" key="8">
    <source>
        <dbReference type="Proteomes" id="UP000559182"/>
    </source>
</evidence>
<keyword evidence="3" id="KW-0479">Metal-binding</keyword>
<dbReference type="Proteomes" id="UP000559182">
    <property type="component" value="Unassembled WGS sequence"/>
</dbReference>